<dbReference type="Gene3D" id="1.10.150.50">
    <property type="entry name" value="Transcription Factor, Ets-1"/>
    <property type="match status" value="1"/>
</dbReference>
<feature type="region of interest" description="Disordered" evidence="1">
    <location>
        <begin position="117"/>
        <end position="151"/>
    </location>
</feature>
<evidence type="ECO:0000313" key="3">
    <source>
        <dbReference type="Proteomes" id="UP000789390"/>
    </source>
</evidence>
<evidence type="ECO:0000313" key="2">
    <source>
        <dbReference type="EMBL" id="CAH0107946.1"/>
    </source>
</evidence>
<evidence type="ECO:0000256" key="1">
    <source>
        <dbReference type="SAM" id="MobiDB-lite"/>
    </source>
</evidence>
<comment type="caution">
    <text evidence="2">The sequence shown here is derived from an EMBL/GenBank/DDBJ whole genome shotgun (WGS) entry which is preliminary data.</text>
</comment>
<evidence type="ECO:0008006" key="4">
    <source>
        <dbReference type="Google" id="ProtNLM"/>
    </source>
</evidence>
<dbReference type="InterPro" id="IPR013761">
    <property type="entry name" value="SAM/pointed_sf"/>
</dbReference>
<protein>
    <recommendedName>
        <fullName evidence="4">SAM domain-containing protein</fullName>
    </recommendedName>
</protein>
<name>A0A8J2S209_9CRUS</name>
<dbReference type="PANTHER" id="PTHR31025">
    <property type="entry name" value="SI:CH211-196P9.1-RELATED"/>
    <property type="match status" value="1"/>
</dbReference>
<proteinExistence type="predicted"/>
<accession>A0A8J2S209</accession>
<dbReference type="EMBL" id="CAKKLH010000280">
    <property type="protein sequence ID" value="CAH0107946.1"/>
    <property type="molecule type" value="Genomic_DNA"/>
</dbReference>
<dbReference type="AlphaFoldDB" id="A0A8J2S209"/>
<organism evidence="2 3">
    <name type="scientific">Daphnia galeata</name>
    <dbReference type="NCBI Taxonomy" id="27404"/>
    <lineage>
        <taxon>Eukaryota</taxon>
        <taxon>Metazoa</taxon>
        <taxon>Ecdysozoa</taxon>
        <taxon>Arthropoda</taxon>
        <taxon>Crustacea</taxon>
        <taxon>Branchiopoda</taxon>
        <taxon>Diplostraca</taxon>
        <taxon>Cladocera</taxon>
        <taxon>Anomopoda</taxon>
        <taxon>Daphniidae</taxon>
        <taxon>Daphnia</taxon>
    </lineage>
</organism>
<keyword evidence="3" id="KW-1185">Reference proteome</keyword>
<dbReference type="PANTHER" id="PTHR31025:SF28">
    <property type="match status" value="1"/>
</dbReference>
<feature type="compositionally biased region" description="Polar residues" evidence="1">
    <location>
        <begin position="132"/>
        <end position="150"/>
    </location>
</feature>
<sequence length="294" mass="33095">MELAHLSSFVSLHTRSKVLELNSLYTRTMLTETLLSLDENQLQSLGISLGQRVKLVRYIKSLLSMGSSNSTEQDKAVLHHFESPFGTITHETQLLESQLPTSVNNLLVDGHHQMEDLLGSSTSRDPLPFSSEELSGQVPTSSDSNSQNHVPQKVCEKNLTFDVKEILNSHDEGLKIVEKYQADDAMPVTEVDRNTIINIALGHVIRLVGHYYPETSTKEKLAAAIVAAFPQMGLIRDGLPNYTYIYNIATGNAYIDQHLKRMRRVALTPDQRKRKSVEKTRDDARKEAHYKIKI</sequence>
<reference evidence="2" key="1">
    <citation type="submission" date="2021-11" db="EMBL/GenBank/DDBJ databases">
        <authorList>
            <person name="Schell T."/>
        </authorList>
    </citation>
    <scope>NUCLEOTIDE SEQUENCE</scope>
    <source>
        <strain evidence="2">M5</strain>
    </source>
</reference>
<dbReference type="Proteomes" id="UP000789390">
    <property type="component" value="Unassembled WGS sequence"/>
</dbReference>
<dbReference type="OrthoDB" id="6367956at2759"/>
<gene>
    <name evidence="2" type="ORF">DGAL_LOCUS11286</name>
</gene>